<dbReference type="SUPFAM" id="SSF53335">
    <property type="entry name" value="S-adenosyl-L-methionine-dependent methyltransferases"/>
    <property type="match status" value="1"/>
</dbReference>
<dbReference type="GO" id="GO:0032259">
    <property type="term" value="P:methylation"/>
    <property type="evidence" value="ECO:0007669"/>
    <property type="project" value="UniProtKB-KW"/>
</dbReference>
<dbReference type="InterPro" id="IPR050320">
    <property type="entry name" value="N5-glutamine_MTase"/>
</dbReference>
<dbReference type="InterPro" id="IPR007848">
    <property type="entry name" value="Small_mtfrase_dom"/>
</dbReference>
<dbReference type="Gene3D" id="3.40.50.150">
    <property type="entry name" value="Vaccinia Virus protein VP39"/>
    <property type="match status" value="1"/>
</dbReference>
<dbReference type="InterPro" id="IPR029063">
    <property type="entry name" value="SAM-dependent_MTases_sf"/>
</dbReference>
<name>A0A2K8SFA3_9MOLU</name>
<dbReference type="InterPro" id="IPR019874">
    <property type="entry name" value="RF_methyltr_PrmC"/>
</dbReference>
<protein>
    <recommendedName>
        <fullName evidence="1">peptide chain release factor N(5)-glutamine methyltransferase</fullName>
        <ecNumber evidence="1">2.1.1.297</ecNumber>
    </recommendedName>
</protein>
<sequence>MNLNKLKNEYVPNLLTLNEFKEIIINITNKSDFNFVMDQNLSKRESDLFLKIIEEFKETKKPIAYLLNNKYFYKYDFYVNENVLIPRSESELIVEEILKYKLDDKNLFDICCGSGCIGITLKNLNNKINLYLSDISKEALKVSEINLKKHNQKAELFCSDFLSVFEETKIVPDFITINPPYIDVNDSNIGEYVKKYEPGIALFAENNGLKFYKELFNSLDKLFNLNKELIIVCEFGFEQKEEIENIFSSKIVKYNIDFKKDYSNNWRIFIIKSKEQYHGEITR</sequence>
<dbReference type="RefSeq" id="WP_100917085.1">
    <property type="nucleotide sequence ID" value="NZ_CP025057.1"/>
</dbReference>
<feature type="domain" description="Methyltransferase small" evidence="6">
    <location>
        <begin position="90"/>
        <end position="183"/>
    </location>
</feature>
<evidence type="ECO:0000256" key="4">
    <source>
        <dbReference type="ARBA" id="ARBA00022691"/>
    </source>
</evidence>
<evidence type="ECO:0000256" key="2">
    <source>
        <dbReference type="ARBA" id="ARBA00022603"/>
    </source>
</evidence>
<dbReference type="NCBIfam" id="TIGR03534">
    <property type="entry name" value="RF_mod_PrmC"/>
    <property type="match status" value="1"/>
</dbReference>
<evidence type="ECO:0000256" key="3">
    <source>
        <dbReference type="ARBA" id="ARBA00022679"/>
    </source>
</evidence>
<dbReference type="PANTHER" id="PTHR18895:SF74">
    <property type="entry name" value="MTRF1L RELEASE FACTOR GLUTAMINE METHYLTRANSFERASE"/>
    <property type="match status" value="1"/>
</dbReference>
<dbReference type="Pfam" id="PF05175">
    <property type="entry name" value="MTS"/>
    <property type="match status" value="1"/>
</dbReference>
<evidence type="ECO:0000256" key="5">
    <source>
        <dbReference type="ARBA" id="ARBA00048391"/>
    </source>
</evidence>
<dbReference type="KEGG" id="sfz:SFLOR_v1c10930"/>
<dbReference type="EC" id="2.1.1.297" evidence="1"/>
<evidence type="ECO:0000259" key="6">
    <source>
        <dbReference type="Pfam" id="PF05175"/>
    </source>
</evidence>
<dbReference type="PANTHER" id="PTHR18895">
    <property type="entry name" value="HEMK METHYLTRANSFERASE"/>
    <property type="match status" value="1"/>
</dbReference>
<keyword evidence="8" id="KW-1185">Reference proteome</keyword>
<dbReference type="EMBL" id="CP025057">
    <property type="protein sequence ID" value="AUB32139.1"/>
    <property type="molecule type" value="Genomic_DNA"/>
</dbReference>
<reference evidence="7 8" key="1">
    <citation type="submission" date="2017-12" db="EMBL/GenBank/DDBJ databases">
        <title>Complete genome sequence of Spiroplasma floricola 23-6 (ATCC 29989).</title>
        <authorList>
            <person name="Tsai Y.-M."/>
            <person name="Wu P.-S."/>
            <person name="Lo W.-S."/>
            <person name="Kuo C.-H."/>
        </authorList>
    </citation>
    <scope>NUCLEOTIDE SEQUENCE [LARGE SCALE GENOMIC DNA]</scope>
    <source>
        <strain evidence="7 8">23-6</strain>
    </source>
</reference>
<evidence type="ECO:0000256" key="1">
    <source>
        <dbReference type="ARBA" id="ARBA00012771"/>
    </source>
</evidence>
<dbReference type="Proteomes" id="UP000231823">
    <property type="component" value="Chromosome"/>
</dbReference>
<dbReference type="AlphaFoldDB" id="A0A2K8SFA3"/>
<accession>A0A2K8SFA3</accession>
<dbReference type="InterPro" id="IPR004556">
    <property type="entry name" value="HemK-like"/>
</dbReference>
<dbReference type="CDD" id="cd02440">
    <property type="entry name" value="AdoMet_MTases"/>
    <property type="match status" value="1"/>
</dbReference>
<proteinExistence type="predicted"/>
<keyword evidence="3 7" id="KW-0808">Transferase</keyword>
<dbReference type="OrthoDB" id="9800643at2"/>
<keyword evidence="4" id="KW-0949">S-adenosyl-L-methionine</keyword>
<keyword evidence="2 7" id="KW-0489">Methyltransferase</keyword>
<evidence type="ECO:0000313" key="7">
    <source>
        <dbReference type="EMBL" id="AUB32139.1"/>
    </source>
</evidence>
<evidence type="ECO:0000313" key="8">
    <source>
        <dbReference type="Proteomes" id="UP000231823"/>
    </source>
</evidence>
<organism evidence="7 8">
    <name type="scientific">Spiroplasma floricola 23-6</name>
    <dbReference type="NCBI Taxonomy" id="1336749"/>
    <lineage>
        <taxon>Bacteria</taxon>
        <taxon>Bacillati</taxon>
        <taxon>Mycoplasmatota</taxon>
        <taxon>Mollicutes</taxon>
        <taxon>Entomoplasmatales</taxon>
        <taxon>Spiroplasmataceae</taxon>
        <taxon>Spiroplasma</taxon>
    </lineage>
</organism>
<comment type="catalytic activity">
    <reaction evidence="5">
        <text>L-glutaminyl-[peptide chain release factor] + S-adenosyl-L-methionine = N(5)-methyl-L-glutaminyl-[peptide chain release factor] + S-adenosyl-L-homocysteine + H(+)</text>
        <dbReference type="Rhea" id="RHEA:42896"/>
        <dbReference type="Rhea" id="RHEA-COMP:10271"/>
        <dbReference type="Rhea" id="RHEA-COMP:10272"/>
        <dbReference type="ChEBI" id="CHEBI:15378"/>
        <dbReference type="ChEBI" id="CHEBI:30011"/>
        <dbReference type="ChEBI" id="CHEBI:57856"/>
        <dbReference type="ChEBI" id="CHEBI:59789"/>
        <dbReference type="ChEBI" id="CHEBI:61891"/>
        <dbReference type="EC" id="2.1.1.297"/>
    </reaction>
</comment>
<dbReference type="GO" id="GO:0102559">
    <property type="term" value="F:peptide chain release factor N(5)-glutamine methyltransferase activity"/>
    <property type="evidence" value="ECO:0007669"/>
    <property type="project" value="UniProtKB-EC"/>
</dbReference>
<dbReference type="NCBIfam" id="TIGR00536">
    <property type="entry name" value="hemK_fam"/>
    <property type="match status" value="1"/>
</dbReference>
<gene>
    <name evidence="7" type="primary">hemK</name>
    <name evidence="7" type="ORF">SFLOR_v1c10930</name>
</gene>